<sequence>MLRLNIRGAVLLTVVVVVLILSILHLQWAEQSPFNNLRLPDKFDFRKPEVLEPDIADSESSAANATLGFQSILALSQGTKWRVDGLRAAGQASGITVTIPPQPKWSEPFIKAFEEFGPVEAHGAAMAWLGHIDLLKFVILNGWGSALILEDDMDWDVDIRKQTPSIANAVVKLTGGRRTDRAPYGLEWDVMWLGHCSDPPPNEKGTIVWFKDNTTIPLEKYRGLNPHIKEVAKEGQRGVHHSINPVCTFAYAVSAAGARKTLAHASLGHGGAFDLMLMHACQDKVLDCVSVNPEIFNPYHTAEGDTSEVRAGDNNAEFNADAGKSKGWTDNILKSARCAGLFYETCLQ</sequence>
<gene>
    <name evidence="4" type="ORF">C1H76_0842</name>
</gene>
<dbReference type="GO" id="GO:0016740">
    <property type="term" value="F:transferase activity"/>
    <property type="evidence" value="ECO:0007669"/>
    <property type="project" value="UniProtKB-KW"/>
</dbReference>
<evidence type="ECO:0000313" key="5">
    <source>
        <dbReference type="Proteomes" id="UP000308133"/>
    </source>
</evidence>
<dbReference type="EMBL" id="PTQR01000010">
    <property type="protein sequence ID" value="TKX26905.1"/>
    <property type="molecule type" value="Genomic_DNA"/>
</dbReference>
<evidence type="ECO:0008006" key="6">
    <source>
        <dbReference type="Google" id="ProtNLM"/>
    </source>
</evidence>
<dbReference type="AlphaFoldDB" id="A0A4U7BA59"/>
<accession>A0A4U7BA59</accession>
<evidence type="ECO:0000256" key="3">
    <source>
        <dbReference type="ARBA" id="ARBA00022679"/>
    </source>
</evidence>
<proteinExistence type="inferred from homology"/>
<dbReference type="Proteomes" id="UP000308133">
    <property type="component" value="Unassembled WGS sequence"/>
</dbReference>
<keyword evidence="3" id="KW-0808">Transferase</keyword>
<comment type="caution">
    <text evidence="4">The sequence shown here is derived from an EMBL/GenBank/DDBJ whole genome shotgun (WGS) entry which is preliminary data.</text>
</comment>
<dbReference type="InterPro" id="IPR050757">
    <property type="entry name" value="Collagen_mod_GT25"/>
</dbReference>
<keyword evidence="2" id="KW-0328">Glycosyltransferase</keyword>
<evidence type="ECO:0000256" key="2">
    <source>
        <dbReference type="ARBA" id="ARBA00022676"/>
    </source>
</evidence>
<dbReference type="PANTHER" id="PTHR10730">
    <property type="entry name" value="PROCOLLAGEN-LYSINE,2-OXOGLUTARATE 5-DIOXYGENASE/GLYCOSYLTRANSFERASE 25 FAMILY MEMBER"/>
    <property type="match status" value="1"/>
</dbReference>
<protein>
    <recommendedName>
        <fullName evidence="6">Glycosyltransferase family 25 protein</fullName>
    </recommendedName>
</protein>
<evidence type="ECO:0000313" key="4">
    <source>
        <dbReference type="EMBL" id="TKX26905.1"/>
    </source>
</evidence>
<name>A0A4U7BA59_9PEZI</name>
<organism evidence="4 5">
    <name type="scientific">Elsinoe australis</name>
    <dbReference type="NCBI Taxonomy" id="40998"/>
    <lineage>
        <taxon>Eukaryota</taxon>
        <taxon>Fungi</taxon>
        <taxon>Dikarya</taxon>
        <taxon>Ascomycota</taxon>
        <taxon>Pezizomycotina</taxon>
        <taxon>Dothideomycetes</taxon>
        <taxon>Dothideomycetidae</taxon>
        <taxon>Myriangiales</taxon>
        <taxon>Elsinoaceae</taxon>
        <taxon>Elsinoe</taxon>
    </lineage>
</organism>
<evidence type="ECO:0000256" key="1">
    <source>
        <dbReference type="ARBA" id="ARBA00006721"/>
    </source>
</evidence>
<comment type="similarity">
    <text evidence="1">Belongs to the glycosyltransferase 25 family.</text>
</comment>
<reference evidence="4 5" key="1">
    <citation type="submission" date="2018-02" db="EMBL/GenBank/DDBJ databases">
        <title>Draft genome sequences of Elsinoe sp., causing black scab on jojoba.</title>
        <authorList>
            <person name="Stodart B."/>
            <person name="Jeffress S."/>
            <person name="Ash G."/>
            <person name="Arun Chinnappa K."/>
        </authorList>
    </citation>
    <scope>NUCLEOTIDE SEQUENCE [LARGE SCALE GENOMIC DNA]</scope>
    <source>
        <strain evidence="4 5">Hillstone_2</strain>
    </source>
</reference>
<dbReference type="PANTHER" id="PTHR10730:SF53">
    <property type="entry name" value="GLYCOSYLTRANSFERASE 25 FAMILY MEMBER"/>
    <property type="match status" value="1"/>
</dbReference>